<gene>
    <name evidence="3" type="ORF">CONPUDRAFT_161270</name>
</gene>
<feature type="region of interest" description="Disordered" evidence="2">
    <location>
        <begin position="70"/>
        <end position="109"/>
    </location>
</feature>
<keyword evidence="1" id="KW-0802">TPR repeat</keyword>
<dbReference type="RefSeq" id="XP_007763318.1">
    <property type="nucleotide sequence ID" value="XM_007765128.1"/>
</dbReference>
<accession>A0A5M3N6Q7</accession>
<evidence type="ECO:0000313" key="4">
    <source>
        <dbReference type="Proteomes" id="UP000053558"/>
    </source>
</evidence>
<dbReference type="Proteomes" id="UP000053558">
    <property type="component" value="Unassembled WGS sequence"/>
</dbReference>
<evidence type="ECO:0000256" key="1">
    <source>
        <dbReference type="PROSITE-ProRule" id="PRU00339"/>
    </source>
</evidence>
<dbReference type="EMBL" id="JH711573">
    <property type="protein sequence ID" value="EIW86541.1"/>
    <property type="molecule type" value="Genomic_DNA"/>
</dbReference>
<feature type="region of interest" description="Disordered" evidence="2">
    <location>
        <begin position="1"/>
        <end position="30"/>
    </location>
</feature>
<sequence length="251" mass="27841">MSDQHASSSNTSSSAESQPDEVWTETRESLTKAEELKQAGNEAFKSSDWSEAIVSYRTALCHLPLRKVKKYQPSSRETDPDDEQPSSSAPSQSRQETIDEPDGPLDPECRKARSVLNANIGACFVKLGNHKDAVDACTKALQDDPNYVKALQRRAACNEKIDTWSALSSAQEDYTKVLTLLPPTSPQVLEIERTLRRLEPRVQVAQKKETDEMLDKLKGLGNSVLGRFGLSTDNFKFEPNGNGGYSMNFAR</sequence>
<dbReference type="PANTHER" id="PTHR46014">
    <property type="entry name" value="TETRATRICOPEPTIDE REPEAT PROTEIN 1"/>
    <property type="match status" value="1"/>
</dbReference>
<reference evidence="4" key="1">
    <citation type="journal article" date="2012" name="Science">
        <title>The Paleozoic origin of enzymatic lignin decomposition reconstructed from 31 fungal genomes.</title>
        <authorList>
            <person name="Floudas D."/>
            <person name="Binder M."/>
            <person name="Riley R."/>
            <person name="Barry K."/>
            <person name="Blanchette R.A."/>
            <person name="Henrissat B."/>
            <person name="Martinez A.T."/>
            <person name="Otillar R."/>
            <person name="Spatafora J.W."/>
            <person name="Yadav J.S."/>
            <person name="Aerts A."/>
            <person name="Benoit I."/>
            <person name="Boyd A."/>
            <person name="Carlson A."/>
            <person name="Copeland A."/>
            <person name="Coutinho P.M."/>
            <person name="de Vries R.P."/>
            <person name="Ferreira P."/>
            <person name="Findley K."/>
            <person name="Foster B."/>
            <person name="Gaskell J."/>
            <person name="Glotzer D."/>
            <person name="Gorecki P."/>
            <person name="Heitman J."/>
            <person name="Hesse C."/>
            <person name="Hori C."/>
            <person name="Igarashi K."/>
            <person name="Jurgens J.A."/>
            <person name="Kallen N."/>
            <person name="Kersten P."/>
            <person name="Kohler A."/>
            <person name="Kuees U."/>
            <person name="Kumar T.K.A."/>
            <person name="Kuo A."/>
            <person name="LaButti K."/>
            <person name="Larrondo L.F."/>
            <person name="Lindquist E."/>
            <person name="Ling A."/>
            <person name="Lombard V."/>
            <person name="Lucas S."/>
            <person name="Lundell T."/>
            <person name="Martin R."/>
            <person name="McLaughlin D.J."/>
            <person name="Morgenstern I."/>
            <person name="Morin E."/>
            <person name="Murat C."/>
            <person name="Nagy L.G."/>
            <person name="Nolan M."/>
            <person name="Ohm R.A."/>
            <person name="Patyshakuliyeva A."/>
            <person name="Rokas A."/>
            <person name="Ruiz-Duenas F.J."/>
            <person name="Sabat G."/>
            <person name="Salamov A."/>
            <person name="Samejima M."/>
            <person name="Schmutz J."/>
            <person name="Slot J.C."/>
            <person name="St John F."/>
            <person name="Stenlid J."/>
            <person name="Sun H."/>
            <person name="Sun S."/>
            <person name="Syed K."/>
            <person name="Tsang A."/>
            <person name="Wiebenga A."/>
            <person name="Young D."/>
            <person name="Pisabarro A."/>
            <person name="Eastwood D.C."/>
            <person name="Martin F."/>
            <person name="Cullen D."/>
            <person name="Grigoriev I.V."/>
            <person name="Hibbett D.S."/>
        </authorList>
    </citation>
    <scope>NUCLEOTIDE SEQUENCE [LARGE SCALE GENOMIC DNA]</scope>
    <source>
        <strain evidence="4">RWD-64-598 SS2</strain>
    </source>
</reference>
<dbReference type="GeneID" id="19204504"/>
<dbReference type="AlphaFoldDB" id="A0A5M3N6Q7"/>
<dbReference type="SUPFAM" id="SSF48452">
    <property type="entry name" value="TPR-like"/>
    <property type="match status" value="1"/>
</dbReference>
<dbReference type="InterPro" id="IPR019734">
    <property type="entry name" value="TPR_rpt"/>
</dbReference>
<feature type="compositionally biased region" description="Low complexity" evidence="2">
    <location>
        <begin position="85"/>
        <end position="95"/>
    </location>
</feature>
<dbReference type="KEGG" id="cput:CONPUDRAFT_161270"/>
<feature type="compositionally biased region" description="Low complexity" evidence="2">
    <location>
        <begin position="1"/>
        <end position="17"/>
    </location>
</feature>
<feature type="repeat" description="TPR" evidence="1">
    <location>
        <begin position="114"/>
        <end position="147"/>
    </location>
</feature>
<comment type="caution">
    <text evidence="3">The sequence shown here is derived from an EMBL/GenBank/DDBJ whole genome shotgun (WGS) entry which is preliminary data.</text>
</comment>
<organism evidence="3 4">
    <name type="scientific">Coniophora puteana (strain RWD-64-598)</name>
    <name type="common">Brown rot fungus</name>
    <dbReference type="NCBI Taxonomy" id="741705"/>
    <lineage>
        <taxon>Eukaryota</taxon>
        <taxon>Fungi</taxon>
        <taxon>Dikarya</taxon>
        <taxon>Basidiomycota</taxon>
        <taxon>Agaricomycotina</taxon>
        <taxon>Agaricomycetes</taxon>
        <taxon>Agaricomycetidae</taxon>
        <taxon>Boletales</taxon>
        <taxon>Coniophorineae</taxon>
        <taxon>Coniophoraceae</taxon>
        <taxon>Coniophora</taxon>
    </lineage>
</organism>
<dbReference type="OMA" id="EGNDHFR"/>
<evidence type="ECO:0000313" key="3">
    <source>
        <dbReference type="EMBL" id="EIW86541.1"/>
    </source>
</evidence>
<dbReference type="PROSITE" id="PS50005">
    <property type="entry name" value="TPR"/>
    <property type="match status" value="1"/>
</dbReference>
<dbReference type="SMART" id="SM00028">
    <property type="entry name" value="TPR"/>
    <property type="match status" value="2"/>
</dbReference>
<proteinExistence type="predicted"/>
<dbReference type="PANTHER" id="PTHR46014:SF1">
    <property type="entry name" value="TETRATRICOPEPTIDE REPEAT PROTEIN 1"/>
    <property type="match status" value="1"/>
</dbReference>
<dbReference type="InterPro" id="IPR052769">
    <property type="entry name" value="TPR_domain_protein"/>
</dbReference>
<evidence type="ECO:0000256" key="2">
    <source>
        <dbReference type="SAM" id="MobiDB-lite"/>
    </source>
</evidence>
<dbReference type="OrthoDB" id="1872379at2759"/>
<protein>
    <submittedName>
        <fullName evidence="3">TPR-like protein</fullName>
    </submittedName>
</protein>
<keyword evidence="4" id="KW-1185">Reference proteome</keyword>
<name>A0A5M3N6Q7_CONPW</name>
<dbReference type="Gene3D" id="1.25.40.10">
    <property type="entry name" value="Tetratricopeptide repeat domain"/>
    <property type="match status" value="1"/>
</dbReference>
<dbReference type="InterPro" id="IPR011990">
    <property type="entry name" value="TPR-like_helical_dom_sf"/>
</dbReference>